<keyword evidence="2" id="KW-0680">Restriction system</keyword>
<keyword evidence="7" id="KW-1185">Reference proteome</keyword>
<evidence type="ECO:0000259" key="5">
    <source>
        <dbReference type="Pfam" id="PF01420"/>
    </source>
</evidence>
<proteinExistence type="inferred from homology"/>
<dbReference type="EMBL" id="QVFV01000002">
    <property type="protein sequence ID" value="RZM79540.1"/>
    <property type="molecule type" value="Genomic_DNA"/>
</dbReference>
<evidence type="ECO:0000256" key="2">
    <source>
        <dbReference type="ARBA" id="ARBA00022747"/>
    </source>
</evidence>
<reference evidence="6 7" key="1">
    <citation type="submission" date="2018-11" db="EMBL/GenBank/DDBJ databases">
        <title>Whole genome sequencing of an environmental sample.</title>
        <authorList>
            <person name="Sarangi A.N."/>
            <person name="Singh D."/>
            <person name="Tripathy S."/>
        </authorList>
    </citation>
    <scope>NUCLEOTIDE SEQUENCE [LARGE SCALE GENOMIC DNA]</scope>
    <source>
        <strain evidence="6 7">Lakshadweep</strain>
    </source>
</reference>
<organism evidence="6 7">
    <name type="scientific">Leptolyngbya iicbica LK</name>
    <dbReference type="NCBI Taxonomy" id="2294035"/>
    <lineage>
        <taxon>Bacteria</taxon>
        <taxon>Bacillati</taxon>
        <taxon>Cyanobacteriota</taxon>
        <taxon>Cyanophyceae</taxon>
        <taxon>Leptolyngbyales</taxon>
        <taxon>Leptolyngbyaceae</taxon>
        <taxon>Leptolyngbya group</taxon>
        <taxon>Leptolyngbya</taxon>
        <taxon>Leptolyngbya iicbica</taxon>
    </lineage>
</organism>
<dbReference type="InterPro" id="IPR044946">
    <property type="entry name" value="Restrct_endonuc_typeI_TRD_sf"/>
</dbReference>
<dbReference type="Pfam" id="PF01420">
    <property type="entry name" value="Methylase_S"/>
    <property type="match status" value="1"/>
</dbReference>
<gene>
    <name evidence="6" type="ORF">DYY88_12535</name>
</gene>
<evidence type="ECO:0000256" key="3">
    <source>
        <dbReference type="ARBA" id="ARBA00023125"/>
    </source>
</evidence>
<dbReference type="AlphaFoldDB" id="A0A4Q7E8L8"/>
<dbReference type="GO" id="GO:0003677">
    <property type="term" value="F:DNA binding"/>
    <property type="evidence" value="ECO:0007669"/>
    <property type="project" value="UniProtKB-KW"/>
</dbReference>
<evidence type="ECO:0000256" key="4">
    <source>
        <dbReference type="ARBA" id="ARBA00038652"/>
    </source>
</evidence>
<dbReference type="GO" id="GO:0009307">
    <property type="term" value="P:DNA restriction-modification system"/>
    <property type="evidence" value="ECO:0007669"/>
    <property type="project" value="UniProtKB-KW"/>
</dbReference>
<sequence>MKSVQSEKSSAIPGISRQDIYKIQVPLPPLQEQRRIVVALEKLLAKCEASKQRCDRIPHILKRFRQSILAAACSGRLTADWRAQNLQCDSLESWKEEKIGSLLSEDLANGRSVVDAQDPSQSFPV</sequence>
<dbReference type="InterPro" id="IPR000055">
    <property type="entry name" value="Restrct_endonuc_typeI_TRD"/>
</dbReference>
<comment type="caution">
    <text evidence="6">The sequence shown here is derived from an EMBL/GenBank/DDBJ whole genome shotgun (WGS) entry which is preliminary data.</text>
</comment>
<keyword evidence="3" id="KW-0238">DNA-binding</keyword>
<dbReference type="Proteomes" id="UP000292459">
    <property type="component" value="Unassembled WGS sequence"/>
</dbReference>
<evidence type="ECO:0000256" key="1">
    <source>
        <dbReference type="ARBA" id="ARBA00010923"/>
    </source>
</evidence>
<dbReference type="SUPFAM" id="SSF116734">
    <property type="entry name" value="DNA methylase specificity domain"/>
    <property type="match status" value="1"/>
</dbReference>
<protein>
    <recommendedName>
        <fullName evidence="5">Type I restriction modification DNA specificity domain-containing protein</fullName>
    </recommendedName>
</protein>
<dbReference type="PANTHER" id="PTHR43140:SF1">
    <property type="entry name" value="TYPE I RESTRICTION ENZYME ECOKI SPECIFICITY SUBUNIT"/>
    <property type="match status" value="1"/>
</dbReference>
<comment type="subunit">
    <text evidence="4">The methyltransferase is composed of M and S polypeptides.</text>
</comment>
<evidence type="ECO:0000313" key="7">
    <source>
        <dbReference type="Proteomes" id="UP000292459"/>
    </source>
</evidence>
<name>A0A4Q7E8L8_9CYAN</name>
<dbReference type="InterPro" id="IPR051212">
    <property type="entry name" value="Type-I_RE_S_subunit"/>
</dbReference>
<dbReference type="PANTHER" id="PTHR43140">
    <property type="entry name" value="TYPE-1 RESTRICTION ENZYME ECOKI SPECIFICITY PROTEIN"/>
    <property type="match status" value="1"/>
</dbReference>
<evidence type="ECO:0000313" key="6">
    <source>
        <dbReference type="EMBL" id="RZM79540.1"/>
    </source>
</evidence>
<feature type="domain" description="Type I restriction modification DNA specificity" evidence="5">
    <location>
        <begin position="7"/>
        <end position="57"/>
    </location>
</feature>
<comment type="similarity">
    <text evidence="1">Belongs to the type-I restriction system S methylase family.</text>
</comment>
<dbReference type="Gene3D" id="3.90.220.20">
    <property type="entry name" value="DNA methylase specificity domains"/>
    <property type="match status" value="1"/>
</dbReference>
<dbReference type="OrthoDB" id="9815652at2"/>
<accession>A0A4Q7E8L8</accession>